<dbReference type="EMBL" id="JAEPDI010000001">
    <property type="protein sequence ID" value="MCG7937976.1"/>
    <property type="molecule type" value="Genomic_DNA"/>
</dbReference>
<organism evidence="2 3">
    <name type="scientific">Candidatus Thiodiazotropha lotti</name>
    <dbReference type="NCBI Taxonomy" id="2792787"/>
    <lineage>
        <taxon>Bacteria</taxon>
        <taxon>Pseudomonadati</taxon>
        <taxon>Pseudomonadota</taxon>
        <taxon>Gammaproteobacteria</taxon>
        <taxon>Chromatiales</taxon>
        <taxon>Sedimenticolaceae</taxon>
        <taxon>Candidatus Thiodiazotropha</taxon>
    </lineage>
</organism>
<keyword evidence="2" id="KW-0808">Transferase</keyword>
<dbReference type="Proteomes" id="UP000886687">
    <property type="component" value="Unassembled WGS sequence"/>
</dbReference>
<feature type="transmembrane region" description="Helical" evidence="1">
    <location>
        <begin position="12"/>
        <end position="33"/>
    </location>
</feature>
<comment type="caution">
    <text evidence="2">The sequence shown here is derived from an EMBL/GenBank/DDBJ whole genome shotgun (WGS) entry which is preliminary data.</text>
</comment>
<feature type="transmembrane region" description="Helical" evidence="1">
    <location>
        <begin position="39"/>
        <end position="57"/>
    </location>
</feature>
<keyword evidence="2" id="KW-0548">Nucleotidyltransferase</keyword>
<name>A0A9E4K3F5_9GAMM</name>
<dbReference type="AlphaFoldDB" id="A0A9E4K3F5"/>
<evidence type="ECO:0000313" key="2">
    <source>
        <dbReference type="EMBL" id="MCG7937976.1"/>
    </source>
</evidence>
<sequence length="63" mass="7665">MSETPPDRQIDRTLALVLLIILLFSTPVMMWWTSPGRHWYLPYLLWLAVIFFIAWVNRRRHEP</sequence>
<keyword evidence="1" id="KW-0812">Transmembrane</keyword>
<accession>A0A9E4K3F5</accession>
<evidence type="ECO:0000313" key="3">
    <source>
        <dbReference type="Proteomes" id="UP000886687"/>
    </source>
</evidence>
<evidence type="ECO:0000256" key="1">
    <source>
        <dbReference type="SAM" id="Phobius"/>
    </source>
</evidence>
<keyword evidence="1" id="KW-1133">Transmembrane helix</keyword>
<gene>
    <name evidence="2" type="ORF">JAZ04_03845</name>
</gene>
<dbReference type="GO" id="GO:0016779">
    <property type="term" value="F:nucleotidyltransferase activity"/>
    <property type="evidence" value="ECO:0007669"/>
    <property type="project" value="UniProtKB-KW"/>
</dbReference>
<reference evidence="2" key="1">
    <citation type="journal article" date="2021" name="Proc. Natl. Acad. Sci. U.S.A.">
        <title>Global biogeography of chemosynthetic symbionts reveals both localized and globally distributed symbiont groups. .</title>
        <authorList>
            <person name="Osvatic J.T."/>
            <person name="Wilkins L.G.E."/>
            <person name="Leibrecht L."/>
            <person name="Leray M."/>
            <person name="Zauner S."/>
            <person name="Polzin J."/>
            <person name="Camacho Y."/>
            <person name="Gros O."/>
            <person name="van Gils J.A."/>
            <person name="Eisen J.A."/>
            <person name="Petersen J.M."/>
            <person name="Yuen B."/>
        </authorList>
    </citation>
    <scope>NUCLEOTIDE SEQUENCE</scope>
    <source>
        <strain evidence="2">MAGL173</strain>
    </source>
</reference>
<keyword evidence="1" id="KW-0472">Membrane</keyword>
<proteinExistence type="predicted"/>
<protein>
    <submittedName>
        <fullName evidence="2">UTP--glucose-1-phosphate uridylyltransferase</fullName>
    </submittedName>
</protein>